<feature type="signal peptide" evidence="2">
    <location>
        <begin position="1"/>
        <end position="28"/>
    </location>
</feature>
<protein>
    <recommendedName>
        <fullName evidence="5">Phytocyanin domain-containing protein</fullName>
    </recommendedName>
</protein>
<reference evidence="4" key="1">
    <citation type="journal article" date="2019" name="Nat. Commun.">
        <title>The genome of broomcorn millet.</title>
        <authorList>
            <person name="Zou C."/>
            <person name="Miki D."/>
            <person name="Li D."/>
            <person name="Tang Q."/>
            <person name="Xiao L."/>
            <person name="Rajput S."/>
            <person name="Deng P."/>
            <person name="Jia W."/>
            <person name="Huang R."/>
            <person name="Zhang M."/>
            <person name="Sun Y."/>
            <person name="Hu J."/>
            <person name="Fu X."/>
            <person name="Schnable P.S."/>
            <person name="Li F."/>
            <person name="Zhang H."/>
            <person name="Feng B."/>
            <person name="Zhu X."/>
            <person name="Liu R."/>
            <person name="Schnable J.C."/>
            <person name="Zhu J.-K."/>
            <person name="Zhang H."/>
        </authorList>
    </citation>
    <scope>NUCLEOTIDE SEQUENCE [LARGE SCALE GENOMIC DNA]</scope>
</reference>
<evidence type="ECO:0000256" key="1">
    <source>
        <dbReference type="SAM" id="Phobius"/>
    </source>
</evidence>
<dbReference type="OrthoDB" id="2012800at2759"/>
<feature type="transmembrane region" description="Helical" evidence="1">
    <location>
        <begin position="61"/>
        <end position="80"/>
    </location>
</feature>
<comment type="caution">
    <text evidence="3">The sequence shown here is derived from an EMBL/GenBank/DDBJ whole genome shotgun (WGS) entry which is preliminary data.</text>
</comment>
<dbReference type="STRING" id="4540.A0A3L6RHR4"/>
<evidence type="ECO:0000313" key="3">
    <source>
        <dbReference type="EMBL" id="RLN03943.1"/>
    </source>
</evidence>
<keyword evidence="1" id="KW-1133">Transmembrane helix</keyword>
<evidence type="ECO:0000256" key="2">
    <source>
        <dbReference type="SAM" id="SignalP"/>
    </source>
</evidence>
<sequence>MAARLQASLLAVAVIAAAAAALTTPASGANYTVGAPGGSWDLQTDLADWASSIAFRPGDQLLLTSPLVTMVSLLLVGLFVV</sequence>
<keyword evidence="1" id="KW-0472">Membrane</keyword>
<dbReference type="AlphaFoldDB" id="A0A3L6RHR4"/>
<evidence type="ECO:0008006" key="5">
    <source>
        <dbReference type="Google" id="ProtNLM"/>
    </source>
</evidence>
<evidence type="ECO:0000313" key="4">
    <source>
        <dbReference type="Proteomes" id="UP000275267"/>
    </source>
</evidence>
<feature type="chain" id="PRO_5018161295" description="Phytocyanin domain-containing protein" evidence="2">
    <location>
        <begin position="29"/>
        <end position="81"/>
    </location>
</feature>
<keyword evidence="4" id="KW-1185">Reference proteome</keyword>
<organism evidence="3 4">
    <name type="scientific">Panicum miliaceum</name>
    <name type="common">Proso millet</name>
    <name type="synonym">Broomcorn millet</name>
    <dbReference type="NCBI Taxonomy" id="4540"/>
    <lineage>
        <taxon>Eukaryota</taxon>
        <taxon>Viridiplantae</taxon>
        <taxon>Streptophyta</taxon>
        <taxon>Embryophyta</taxon>
        <taxon>Tracheophyta</taxon>
        <taxon>Spermatophyta</taxon>
        <taxon>Magnoliopsida</taxon>
        <taxon>Liliopsida</taxon>
        <taxon>Poales</taxon>
        <taxon>Poaceae</taxon>
        <taxon>PACMAD clade</taxon>
        <taxon>Panicoideae</taxon>
        <taxon>Panicodae</taxon>
        <taxon>Paniceae</taxon>
        <taxon>Panicinae</taxon>
        <taxon>Panicum</taxon>
        <taxon>Panicum sect. Panicum</taxon>
    </lineage>
</organism>
<keyword evidence="1" id="KW-0812">Transmembrane</keyword>
<proteinExistence type="predicted"/>
<keyword evidence="2" id="KW-0732">Signal</keyword>
<name>A0A3L6RHR4_PANMI</name>
<dbReference type="Proteomes" id="UP000275267">
    <property type="component" value="Unassembled WGS sequence"/>
</dbReference>
<accession>A0A3L6RHR4</accession>
<gene>
    <name evidence="3" type="ORF">C2845_PM13G02500</name>
</gene>
<dbReference type="EMBL" id="PQIB02000008">
    <property type="protein sequence ID" value="RLN03943.1"/>
    <property type="molecule type" value="Genomic_DNA"/>
</dbReference>